<sequence length="1187" mass="131069">MQARALPSKTCLNLLLISLAVILLSVGGCKQKNNDDTDDNSKASPRELGLEYIGKNQLNEAEASFVKAIKIDPDNVSNYIILCRLHLLQKNYTAAQERAEAGLKISPGNTDLELILAEAYDRAGNIEKALAELKKIITADPKNIQAYYKLAAISGSNLQLKKQYLLKVTALAPANIVPQLELAEIYAANNKTDSARYFLESVKKIAPDFSAIAEVSYQKALSLLQAGKPAVAMTDLKRFHEIMKTTVAYSTGKDDISVTELMAGLSNFTTNVTATQGNGMSGDSLYKTIRFADASPVTGLALQKPVNAERSVLSVADYDAEGNFYVYTSFSSDGNSSSQRHLFITKSGTFTQSKDISTSDFDGQDLDAAFVDYDNDGYLDLFIATTKGIVIYKNQADGTLHKIDGNIGLSSTADTRKMLFADLDQDGDLDLYVAAKGGNKFFRNNGDGTFTENAAAMGLKGDPRGTLDMAMGDWDADGDMDIIALKEDGSLQLLNNNRHASFMDITEKAGLNNPKYKGKVVVCDDYNNDGLLDLFIAGSADGNATLLQNTDHGFVADHQFDALNKSLKGITVNDAAFFDFDNDGHKDLLVAGVNSNAAGGGLRLFHNDGKKGFSDVTDQLPQNTMPARHIKIVDFNADGDEDIFLSGPKGVQLIRNDGGNGNYFMKVELTGLAYGNSKNNRLGIGARVELKAGDLYQVKTVTGPVTEFGVGDRNKLDAVRVIWPNGVPQTIVNPARDQRLLEQGQLKGSCPFLFTWNGKKFEFIKDMMWRSALGMPLAVKGTDTIHAFSGPSKEYLLIPGEKLLPQNGRYTIKITEELWEAIFFDKVSMLAVDHPDSIDTYTDERFVPPPYPGMKLYTAAEKYLPVSATDGRGHDLLPKLSRYDFQYVSNFSLGKFQGVADSHDLILDLGSKATTDSLHLFLRGWIFPTDASINTELTQTDKYKVNFPSLQVINKKGQWQTVIQDLGFPMGRDKMVIADLSGKFLTKNDRRVRIRTNMQIYWDNAFFTTGNAKSPVKISTMTMTSAKLAYRGYSASYRKGGPYGPEWFDYYKTSAGQKWRDLTGYYTRYGDVLPLLQQADDQYIIADGGDEVTIDFDALKLPKLPAGWKRDFLIYSEGWVKDGDMNTSYGQTVAPLPFHKMPDYPYGKGVNYPADRQHREYQQKYNTRKVTTQDFKNALKVNPVISK</sequence>
<dbReference type="SUPFAM" id="SSF69318">
    <property type="entry name" value="Integrin alpha N-terminal domain"/>
    <property type="match status" value="1"/>
</dbReference>
<dbReference type="AlphaFoldDB" id="A0A934ULX8"/>
<dbReference type="Gene3D" id="1.25.40.10">
    <property type="entry name" value="Tetratricopeptide repeat domain"/>
    <property type="match status" value="1"/>
</dbReference>
<dbReference type="PANTHER" id="PTHR44103:SF1">
    <property type="entry name" value="PROPROTEIN CONVERTASE P"/>
    <property type="match status" value="1"/>
</dbReference>
<evidence type="ECO:0000256" key="1">
    <source>
        <dbReference type="ARBA" id="ARBA00022729"/>
    </source>
</evidence>
<dbReference type="Proteomes" id="UP000613193">
    <property type="component" value="Unassembled WGS sequence"/>
</dbReference>
<evidence type="ECO:0000256" key="2">
    <source>
        <dbReference type="PROSITE-ProRule" id="PRU00339"/>
    </source>
</evidence>
<evidence type="ECO:0000313" key="5">
    <source>
        <dbReference type="Proteomes" id="UP000613193"/>
    </source>
</evidence>
<dbReference type="Pfam" id="PF14559">
    <property type="entry name" value="TPR_19"/>
    <property type="match status" value="1"/>
</dbReference>
<dbReference type="InterPro" id="IPR011990">
    <property type="entry name" value="TPR-like_helical_dom_sf"/>
</dbReference>
<dbReference type="InterPro" id="IPR019734">
    <property type="entry name" value="TPR_rpt"/>
</dbReference>
<dbReference type="InterPro" id="IPR028994">
    <property type="entry name" value="Integrin_alpha_N"/>
</dbReference>
<keyword evidence="5" id="KW-1185">Reference proteome</keyword>
<keyword evidence="1" id="KW-0732">Signal</keyword>
<dbReference type="PROSITE" id="PS51257">
    <property type="entry name" value="PROKAR_LIPOPROTEIN"/>
    <property type="match status" value="1"/>
</dbReference>
<gene>
    <name evidence="4" type="ORF">I5M19_03875</name>
</gene>
<reference evidence="4" key="1">
    <citation type="submission" date="2020-12" db="EMBL/GenBank/DDBJ databases">
        <title>Bacterial novel species Mucilaginibacter sp. SD-g isolated from soil.</title>
        <authorList>
            <person name="Jung H.-Y."/>
        </authorList>
    </citation>
    <scope>NUCLEOTIDE SEQUENCE</scope>
    <source>
        <strain evidence="4">SD-g</strain>
    </source>
</reference>
<evidence type="ECO:0000313" key="4">
    <source>
        <dbReference type="EMBL" id="MBK0378430.1"/>
    </source>
</evidence>
<dbReference type="PROSITE" id="PS50005">
    <property type="entry name" value="TPR"/>
    <property type="match status" value="2"/>
</dbReference>
<dbReference type="Pfam" id="PF07593">
    <property type="entry name" value="UnbV_ASPIC"/>
    <property type="match status" value="1"/>
</dbReference>
<keyword evidence="2" id="KW-0802">TPR repeat</keyword>
<dbReference type="InterPro" id="IPR011519">
    <property type="entry name" value="UnbV_ASPIC"/>
</dbReference>
<dbReference type="SUPFAM" id="SSF48452">
    <property type="entry name" value="TPR-like"/>
    <property type="match status" value="1"/>
</dbReference>
<dbReference type="PANTHER" id="PTHR44103">
    <property type="entry name" value="PROPROTEIN CONVERTASE P"/>
    <property type="match status" value="1"/>
</dbReference>
<dbReference type="EMBL" id="JAEHFW010000001">
    <property type="protein sequence ID" value="MBK0378430.1"/>
    <property type="molecule type" value="Genomic_DNA"/>
</dbReference>
<feature type="repeat" description="TPR" evidence="2">
    <location>
        <begin position="110"/>
        <end position="143"/>
    </location>
</feature>
<organism evidence="4 5">
    <name type="scientific">Mucilaginibacter segetis</name>
    <dbReference type="NCBI Taxonomy" id="2793071"/>
    <lineage>
        <taxon>Bacteria</taxon>
        <taxon>Pseudomonadati</taxon>
        <taxon>Bacteroidota</taxon>
        <taxon>Sphingobacteriia</taxon>
        <taxon>Sphingobacteriales</taxon>
        <taxon>Sphingobacteriaceae</taxon>
        <taxon>Mucilaginibacter</taxon>
    </lineage>
</organism>
<feature type="repeat" description="TPR" evidence="2">
    <location>
        <begin position="42"/>
        <end position="75"/>
    </location>
</feature>
<evidence type="ECO:0000259" key="3">
    <source>
        <dbReference type="Pfam" id="PF07593"/>
    </source>
</evidence>
<feature type="domain" description="ASPIC/UnbV" evidence="3">
    <location>
        <begin position="683"/>
        <end position="740"/>
    </location>
</feature>
<dbReference type="Gene3D" id="2.130.10.130">
    <property type="entry name" value="Integrin alpha, N-terminal"/>
    <property type="match status" value="1"/>
</dbReference>
<name>A0A934ULX8_9SPHI</name>
<proteinExistence type="predicted"/>
<dbReference type="Pfam" id="PF13517">
    <property type="entry name" value="FG-GAP_3"/>
    <property type="match status" value="2"/>
</dbReference>
<dbReference type="SMART" id="SM00028">
    <property type="entry name" value="TPR"/>
    <property type="match status" value="3"/>
</dbReference>
<comment type="caution">
    <text evidence="4">The sequence shown here is derived from an EMBL/GenBank/DDBJ whole genome shotgun (WGS) entry which is preliminary data.</text>
</comment>
<dbReference type="RefSeq" id="WP_200064211.1">
    <property type="nucleotide sequence ID" value="NZ_JAEHFW010000001.1"/>
</dbReference>
<protein>
    <submittedName>
        <fullName evidence="4">VCBS repeat-containing protein</fullName>
    </submittedName>
</protein>
<accession>A0A934ULX8</accession>
<dbReference type="InterPro" id="IPR013517">
    <property type="entry name" value="FG-GAP"/>
</dbReference>
<dbReference type="Pfam" id="PF13181">
    <property type="entry name" value="TPR_8"/>
    <property type="match status" value="1"/>
</dbReference>